<keyword evidence="2" id="KW-1185">Reference proteome</keyword>
<proteinExistence type="predicted"/>
<evidence type="ECO:0000313" key="1">
    <source>
        <dbReference type="EMBL" id="ACU76140.1"/>
    </source>
</evidence>
<evidence type="ECO:0008006" key="3">
    <source>
        <dbReference type="Google" id="ProtNLM"/>
    </source>
</evidence>
<dbReference type="HOGENOM" id="CLU_713080_0_0_11"/>
<dbReference type="Proteomes" id="UP000000851">
    <property type="component" value="Chromosome"/>
</dbReference>
<protein>
    <recommendedName>
        <fullName evidence="3">Apea-like HEPN domain-containing protein</fullName>
    </recommendedName>
</protein>
<name>C7Q8F2_CATAD</name>
<gene>
    <name evidence="1" type="ordered locus">Caci_7311</name>
</gene>
<organism evidence="1 2">
    <name type="scientific">Catenulispora acidiphila (strain DSM 44928 / JCM 14897 / NBRC 102108 / NRRL B-24433 / ID139908)</name>
    <dbReference type="NCBI Taxonomy" id="479433"/>
    <lineage>
        <taxon>Bacteria</taxon>
        <taxon>Bacillati</taxon>
        <taxon>Actinomycetota</taxon>
        <taxon>Actinomycetes</taxon>
        <taxon>Catenulisporales</taxon>
        <taxon>Catenulisporaceae</taxon>
        <taxon>Catenulispora</taxon>
    </lineage>
</organism>
<accession>C7Q8F2</accession>
<dbReference type="KEGG" id="cai:Caci_7311"/>
<dbReference type="OrthoDB" id="5190276at2"/>
<reference evidence="1 2" key="1">
    <citation type="journal article" date="2009" name="Stand. Genomic Sci.">
        <title>Complete genome sequence of Catenulispora acidiphila type strain (ID 139908).</title>
        <authorList>
            <person name="Copeland A."/>
            <person name="Lapidus A."/>
            <person name="Glavina Del Rio T."/>
            <person name="Nolan M."/>
            <person name="Lucas S."/>
            <person name="Chen F."/>
            <person name="Tice H."/>
            <person name="Cheng J.F."/>
            <person name="Bruce D."/>
            <person name="Goodwin L."/>
            <person name="Pitluck S."/>
            <person name="Mikhailova N."/>
            <person name="Pati A."/>
            <person name="Ivanova N."/>
            <person name="Mavromatis K."/>
            <person name="Chen A."/>
            <person name="Palaniappan K."/>
            <person name="Chain P."/>
            <person name="Land M."/>
            <person name="Hauser L."/>
            <person name="Chang Y.J."/>
            <person name="Jeffries C.D."/>
            <person name="Chertkov O."/>
            <person name="Brettin T."/>
            <person name="Detter J.C."/>
            <person name="Han C."/>
            <person name="Ali Z."/>
            <person name="Tindall B.J."/>
            <person name="Goker M."/>
            <person name="Bristow J."/>
            <person name="Eisen J.A."/>
            <person name="Markowitz V."/>
            <person name="Hugenholtz P."/>
            <person name="Kyrpides N.C."/>
            <person name="Klenk H.P."/>
        </authorList>
    </citation>
    <scope>NUCLEOTIDE SEQUENCE [LARGE SCALE GENOMIC DNA]</scope>
    <source>
        <strain evidence="2">DSM 44928 / JCM 14897 / NBRC 102108 / NRRL B-24433 / ID139908</strain>
    </source>
</reference>
<dbReference type="STRING" id="479433.Caci_7311"/>
<dbReference type="AlphaFoldDB" id="C7Q8F2"/>
<dbReference type="RefSeq" id="WP_015795868.1">
    <property type="nucleotide sequence ID" value="NC_013131.1"/>
</dbReference>
<dbReference type="InParanoid" id="C7Q8F2"/>
<sequence length="387" mass="43964">MDVRTLLKKLQLAVRSEPADTDIPFGRTQKLPDDLRVGDHDALHVGTDISRRIRNVVAALLSDLHYEHLKDGADAAVWDFVCHAAIERSKDHVAGFIQQHHQDLRVATVRFSVEYLTVTVPFEVFEVTFQPLPAEDTDEGQRFRLDAHCGSLAGVEVSGTDMERMVARGREHVEHALRVLRISMANVEQLNEGQLRFKLGQWYAIEGMGRGFHRYRDAPIPLELPKQPAELFANFALLPIRYDDRTEIGRQAKLALGWINSARLAIDPIHKVAFLFSALESMLGDKSAGLKAPMLMYFRTLLGQVVNDGFPSPNRLYEFYDEVRSNAVHGEEVPEFTTDEVNRLEWSIRSALVELLTLCDQHKLTKRSQVRKTLLATEHARPTYDHL</sequence>
<evidence type="ECO:0000313" key="2">
    <source>
        <dbReference type="Proteomes" id="UP000000851"/>
    </source>
</evidence>
<dbReference type="EMBL" id="CP001700">
    <property type="protein sequence ID" value="ACU76140.1"/>
    <property type="molecule type" value="Genomic_DNA"/>
</dbReference>